<evidence type="ECO:0000313" key="1">
    <source>
        <dbReference type="EMBL" id="CAH1988890.1"/>
    </source>
</evidence>
<gene>
    <name evidence="1" type="ORF">ACAOBT_LOCUS18719</name>
</gene>
<dbReference type="Proteomes" id="UP001152888">
    <property type="component" value="Unassembled WGS sequence"/>
</dbReference>
<name>A0A9P0L3R7_ACAOB</name>
<keyword evidence="2" id="KW-1185">Reference proteome</keyword>
<evidence type="ECO:0000313" key="2">
    <source>
        <dbReference type="Proteomes" id="UP001152888"/>
    </source>
</evidence>
<dbReference type="OrthoDB" id="8123891at2759"/>
<organism evidence="1 2">
    <name type="scientific">Acanthoscelides obtectus</name>
    <name type="common">Bean weevil</name>
    <name type="synonym">Bruchus obtectus</name>
    <dbReference type="NCBI Taxonomy" id="200917"/>
    <lineage>
        <taxon>Eukaryota</taxon>
        <taxon>Metazoa</taxon>
        <taxon>Ecdysozoa</taxon>
        <taxon>Arthropoda</taxon>
        <taxon>Hexapoda</taxon>
        <taxon>Insecta</taxon>
        <taxon>Pterygota</taxon>
        <taxon>Neoptera</taxon>
        <taxon>Endopterygota</taxon>
        <taxon>Coleoptera</taxon>
        <taxon>Polyphaga</taxon>
        <taxon>Cucujiformia</taxon>
        <taxon>Chrysomeloidea</taxon>
        <taxon>Chrysomelidae</taxon>
        <taxon>Bruchinae</taxon>
        <taxon>Bruchini</taxon>
        <taxon>Acanthoscelides</taxon>
    </lineage>
</organism>
<accession>A0A9P0L3R7</accession>
<protein>
    <submittedName>
        <fullName evidence="1">Uncharacterized protein</fullName>
    </submittedName>
</protein>
<dbReference type="EMBL" id="CAKOFQ010007053">
    <property type="protein sequence ID" value="CAH1988890.1"/>
    <property type="molecule type" value="Genomic_DNA"/>
</dbReference>
<dbReference type="AlphaFoldDB" id="A0A9P0L3R7"/>
<reference evidence="1" key="1">
    <citation type="submission" date="2022-03" db="EMBL/GenBank/DDBJ databases">
        <authorList>
            <person name="Sayadi A."/>
        </authorList>
    </citation>
    <scope>NUCLEOTIDE SEQUENCE</scope>
</reference>
<proteinExistence type="predicted"/>
<comment type="caution">
    <text evidence="1">The sequence shown here is derived from an EMBL/GenBank/DDBJ whole genome shotgun (WGS) entry which is preliminary data.</text>
</comment>
<sequence length="50" mass="5791">MTAQPPRKVRDTPIVLRDASRWRGVSHKFISLGIKFDTLSLHPRRGTFML</sequence>